<dbReference type="PANTHER" id="PTHR40465:SF1">
    <property type="entry name" value="DUF6534 DOMAIN-CONTAINING PROTEIN"/>
    <property type="match status" value="1"/>
</dbReference>
<dbReference type="Proteomes" id="UP000292082">
    <property type="component" value="Unassembled WGS sequence"/>
</dbReference>
<proteinExistence type="predicted"/>
<dbReference type="InterPro" id="IPR045339">
    <property type="entry name" value="DUF6534"/>
</dbReference>
<dbReference type="Pfam" id="PF20152">
    <property type="entry name" value="DUF6534"/>
    <property type="match status" value="1"/>
</dbReference>
<keyword evidence="3" id="KW-1185">Reference proteome</keyword>
<evidence type="ECO:0000313" key="2">
    <source>
        <dbReference type="EMBL" id="TBU61361.1"/>
    </source>
</evidence>
<evidence type="ECO:0000259" key="1">
    <source>
        <dbReference type="Pfam" id="PF20152"/>
    </source>
</evidence>
<protein>
    <recommendedName>
        <fullName evidence="1">DUF6534 domain-containing protein</fullName>
    </recommendedName>
</protein>
<evidence type="ECO:0000313" key="3">
    <source>
        <dbReference type="Proteomes" id="UP000292082"/>
    </source>
</evidence>
<gene>
    <name evidence="2" type="ORF">BD310DRAFT_813617</name>
</gene>
<name>A0A4Q9Q2Z0_9APHY</name>
<dbReference type="EMBL" id="ML145099">
    <property type="protein sequence ID" value="TBU61361.1"/>
    <property type="molecule type" value="Genomic_DNA"/>
</dbReference>
<accession>A0A4Q9Q2Z0</accession>
<dbReference type="OMA" id="MFFETIH"/>
<reference evidence="2 3" key="1">
    <citation type="submission" date="2019-01" db="EMBL/GenBank/DDBJ databases">
        <title>Draft genome sequences of three monokaryotic isolates of the white-rot basidiomycete fungus Dichomitus squalens.</title>
        <authorList>
            <consortium name="DOE Joint Genome Institute"/>
            <person name="Lopez S.C."/>
            <person name="Andreopoulos B."/>
            <person name="Pangilinan J."/>
            <person name="Lipzen A."/>
            <person name="Riley R."/>
            <person name="Ahrendt S."/>
            <person name="Ng V."/>
            <person name="Barry K."/>
            <person name="Daum C."/>
            <person name="Grigoriev I.V."/>
            <person name="Hilden K.S."/>
            <person name="Makela M.R."/>
            <person name="de Vries R.P."/>
        </authorList>
    </citation>
    <scope>NUCLEOTIDE SEQUENCE [LARGE SCALE GENOMIC DNA]</scope>
    <source>
        <strain evidence="2 3">CBS 464.89</strain>
    </source>
</reference>
<dbReference type="AlphaFoldDB" id="A0A4Q9Q2Z0"/>
<sequence length="306" mass="33815">MGALLISVVVLYYFTRYPNDPAYLKLLVAAVTTSDTIHQALITHSVYWYLVTEYGNPKALTMLVKTILVEVVVQGFTGFLVQGFFTMRVWKLSKGKLYLVIPVAAMVLTELGMTLAYGIISLSRLETFADLAQIKSVSACMNVFAAVPDVTIAAILCTILHRSRTRFSKSNTLINRLIAFSINTGLLTSVCACISLITFFALPNTFVYICFFFLIGRLYSNSLMATLNARKSLRDGSSNEASISLRDVHGTTGTNLAHYNVSRAEGIAIRIDTTKDMKRDPGSETDVIQDNESAQYDHQTKQVMAV</sequence>
<organism evidence="2 3">
    <name type="scientific">Dichomitus squalens</name>
    <dbReference type="NCBI Taxonomy" id="114155"/>
    <lineage>
        <taxon>Eukaryota</taxon>
        <taxon>Fungi</taxon>
        <taxon>Dikarya</taxon>
        <taxon>Basidiomycota</taxon>
        <taxon>Agaricomycotina</taxon>
        <taxon>Agaricomycetes</taxon>
        <taxon>Polyporales</taxon>
        <taxon>Polyporaceae</taxon>
        <taxon>Dichomitus</taxon>
    </lineage>
</organism>
<dbReference type="PANTHER" id="PTHR40465">
    <property type="entry name" value="CHROMOSOME 1, WHOLE GENOME SHOTGUN SEQUENCE"/>
    <property type="match status" value="1"/>
</dbReference>
<feature type="domain" description="DUF6534" evidence="1">
    <location>
        <begin position="145"/>
        <end position="232"/>
    </location>
</feature>